<dbReference type="Proteomes" id="UP000824782">
    <property type="component" value="Unassembled WGS sequence"/>
</dbReference>
<organism evidence="2 3">
    <name type="scientific">Engystomops pustulosus</name>
    <name type="common">Tungara frog</name>
    <name type="synonym">Physalaemus pustulosus</name>
    <dbReference type="NCBI Taxonomy" id="76066"/>
    <lineage>
        <taxon>Eukaryota</taxon>
        <taxon>Metazoa</taxon>
        <taxon>Chordata</taxon>
        <taxon>Craniata</taxon>
        <taxon>Vertebrata</taxon>
        <taxon>Euteleostomi</taxon>
        <taxon>Amphibia</taxon>
        <taxon>Batrachia</taxon>
        <taxon>Anura</taxon>
        <taxon>Neobatrachia</taxon>
        <taxon>Hyloidea</taxon>
        <taxon>Leptodactylidae</taxon>
        <taxon>Leiuperinae</taxon>
        <taxon>Engystomops</taxon>
    </lineage>
</organism>
<feature type="transmembrane region" description="Helical" evidence="1">
    <location>
        <begin position="12"/>
        <end position="32"/>
    </location>
</feature>
<feature type="transmembrane region" description="Helical" evidence="1">
    <location>
        <begin position="44"/>
        <end position="64"/>
    </location>
</feature>
<keyword evidence="1" id="KW-1133">Transmembrane helix</keyword>
<dbReference type="SUPFAM" id="SSF81665">
    <property type="entry name" value="Calcium ATPase, transmembrane domain M"/>
    <property type="match status" value="1"/>
</dbReference>
<protein>
    <submittedName>
        <fullName evidence="2">Uncharacterized protein</fullName>
    </submittedName>
</protein>
<gene>
    <name evidence="2" type="ORF">GDO81_020399</name>
</gene>
<comment type="caution">
    <text evidence="2">The sequence shown here is derived from an EMBL/GenBank/DDBJ whole genome shotgun (WGS) entry which is preliminary data.</text>
</comment>
<dbReference type="AlphaFoldDB" id="A0AAV6YS56"/>
<evidence type="ECO:0000313" key="3">
    <source>
        <dbReference type="Proteomes" id="UP000824782"/>
    </source>
</evidence>
<evidence type="ECO:0000313" key="2">
    <source>
        <dbReference type="EMBL" id="KAG8539761.1"/>
    </source>
</evidence>
<keyword evidence="1" id="KW-0812">Transmembrane</keyword>
<reference evidence="2" key="1">
    <citation type="thesis" date="2020" institute="ProQuest LLC" country="789 East Eisenhower Parkway, Ann Arbor, MI, USA">
        <title>Comparative Genomics and Chromosome Evolution.</title>
        <authorList>
            <person name="Mudd A.B."/>
        </authorList>
    </citation>
    <scope>NUCLEOTIDE SEQUENCE</scope>
    <source>
        <strain evidence="2">237g6f4</strain>
        <tissue evidence="2">Blood</tissue>
    </source>
</reference>
<keyword evidence="3" id="KW-1185">Reference proteome</keyword>
<dbReference type="EMBL" id="WNYA01013121">
    <property type="protein sequence ID" value="KAG8539761.1"/>
    <property type="molecule type" value="Genomic_DNA"/>
</dbReference>
<keyword evidence="1" id="KW-0472">Membrane</keyword>
<sequence length="77" mass="8940">MDEGLSGYGNLMITTMWFISGMNLIIVEIVFCKGRPFRKPFYTNYVFTILVMAQLAAYLFIYFANIESVYRNMEISA</sequence>
<evidence type="ECO:0000256" key="1">
    <source>
        <dbReference type="SAM" id="Phobius"/>
    </source>
</evidence>
<name>A0AAV6YS56_ENGPU</name>
<accession>A0AAV6YS56</accession>
<proteinExistence type="predicted"/>
<dbReference type="InterPro" id="IPR023298">
    <property type="entry name" value="ATPase_P-typ_TM_dom_sf"/>
</dbReference>